<evidence type="ECO:0000256" key="1">
    <source>
        <dbReference type="ARBA" id="ARBA00022676"/>
    </source>
</evidence>
<organism evidence="3 4">
    <name type="scientific">Zobellella taiwanensis</name>
    <dbReference type="NCBI Taxonomy" id="347535"/>
    <lineage>
        <taxon>Bacteria</taxon>
        <taxon>Pseudomonadati</taxon>
        <taxon>Pseudomonadota</taxon>
        <taxon>Gammaproteobacteria</taxon>
        <taxon>Aeromonadales</taxon>
        <taxon>Aeromonadaceae</taxon>
        <taxon>Zobellella</taxon>
    </lineage>
</organism>
<dbReference type="InterPro" id="IPR002201">
    <property type="entry name" value="Glyco_trans_9"/>
</dbReference>
<dbReference type="RefSeq" id="WP_106453378.1">
    <property type="nucleotide sequence ID" value="NZ_PXYH01000010.1"/>
</dbReference>
<dbReference type="InterPro" id="IPR051199">
    <property type="entry name" value="LPS_LOS_Heptosyltrfase"/>
</dbReference>
<proteinExistence type="predicted"/>
<dbReference type="Pfam" id="PF01075">
    <property type="entry name" value="Glyco_transf_9"/>
    <property type="match status" value="1"/>
</dbReference>
<dbReference type="CDD" id="cd03789">
    <property type="entry name" value="GT9_LPS_heptosyltransferase"/>
    <property type="match status" value="1"/>
</dbReference>
<comment type="caution">
    <text evidence="3">The sequence shown here is derived from an EMBL/GenBank/DDBJ whole genome shotgun (WGS) entry which is preliminary data.</text>
</comment>
<dbReference type="GO" id="GO:0008713">
    <property type="term" value="F:ADP-heptose-lipopolysaccharide heptosyltransferase activity"/>
    <property type="evidence" value="ECO:0007669"/>
    <property type="project" value="TreeGrafter"/>
</dbReference>
<evidence type="ECO:0000313" key="4">
    <source>
        <dbReference type="Proteomes" id="UP000242181"/>
    </source>
</evidence>
<gene>
    <name evidence="3" type="ORF">C7I36_08975</name>
</gene>
<accession>A0A2P7QXW4</accession>
<keyword evidence="1" id="KW-0328">Glycosyltransferase</keyword>
<dbReference type="Proteomes" id="UP000242181">
    <property type="component" value="Unassembled WGS sequence"/>
</dbReference>
<dbReference type="PANTHER" id="PTHR30160:SF21">
    <property type="entry name" value="LIPOPOLYSACCHARIDE CORE HEPTOSYLTRANSFERASE OPSX"/>
    <property type="match status" value="1"/>
</dbReference>
<dbReference type="SUPFAM" id="SSF53756">
    <property type="entry name" value="UDP-Glycosyltransferase/glycogen phosphorylase"/>
    <property type="match status" value="1"/>
</dbReference>
<dbReference type="OrthoDB" id="9781892at2"/>
<keyword evidence="4" id="KW-1185">Reference proteome</keyword>
<dbReference type="PANTHER" id="PTHR30160">
    <property type="entry name" value="TETRAACYLDISACCHARIDE 4'-KINASE-RELATED"/>
    <property type="match status" value="1"/>
</dbReference>
<dbReference type="Gene3D" id="3.40.50.2000">
    <property type="entry name" value="Glycogen Phosphorylase B"/>
    <property type="match status" value="2"/>
</dbReference>
<dbReference type="AlphaFoldDB" id="A0A2P7QXW4"/>
<evidence type="ECO:0000313" key="3">
    <source>
        <dbReference type="EMBL" id="PSJ42789.1"/>
    </source>
</evidence>
<sequence>MLPFSSAPQSLCLLRLSAIGDCCHAVALVQAIQRQWPQTRITWITGKAEAGLLQYLPGVEVIPFDKNSGWRGYVALWRQLRGRRFDALLHMQAALRASIASLGIRARYRLGFERERAKDGQWLFTGVKVPALGEHVADGFMGFARALGIADGTPRWQFPLDRVHQAWARAHRDQRPLLLLCPASSKAYKNWHAEGYAALVEHARSKGMKVILIGSPATQERALAEHICRLTGGVDDNLVGTTSLPQLLALISVASLVVAPDTGPAHMATLVGTPVLGLYAHHNPVRTGPYLCRDYVVSAYSEALLAETGKTPDQLPWRTRVRDPHAMARITIEQVTAQFDRICRDFNLLQELS</sequence>
<evidence type="ECO:0000256" key="2">
    <source>
        <dbReference type="ARBA" id="ARBA00022679"/>
    </source>
</evidence>
<dbReference type="EMBL" id="PXYH01000010">
    <property type="protein sequence ID" value="PSJ42789.1"/>
    <property type="molecule type" value="Genomic_DNA"/>
</dbReference>
<dbReference type="GO" id="GO:0005829">
    <property type="term" value="C:cytosol"/>
    <property type="evidence" value="ECO:0007669"/>
    <property type="project" value="TreeGrafter"/>
</dbReference>
<dbReference type="FunFam" id="3.40.50.2000:FF:000164">
    <property type="entry name" value="Lipopolysaccharide heptosyltransferase I"/>
    <property type="match status" value="1"/>
</dbReference>
<protein>
    <submittedName>
        <fullName evidence="3">ADP-heptose--LPS heptosyltransferase I</fullName>
    </submittedName>
</protein>
<name>A0A2P7QXW4_9GAMM</name>
<keyword evidence="2 3" id="KW-0808">Transferase</keyword>
<reference evidence="3 4" key="1">
    <citation type="submission" date="2018-03" db="EMBL/GenBank/DDBJ databases">
        <title>The draft genome of Zobellella taiwanensis JCM 13381.</title>
        <authorList>
            <person name="Liu L."/>
            <person name="Li L."/>
            <person name="Wang T."/>
            <person name="Zhang X."/>
            <person name="Liang L."/>
        </authorList>
    </citation>
    <scope>NUCLEOTIDE SEQUENCE [LARGE SCALE GENOMIC DNA]</scope>
    <source>
        <strain evidence="3 4">JCM 13381</strain>
    </source>
</reference>
<dbReference type="GO" id="GO:0009244">
    <property type="term" value="P:lipopolysaccharide core region biosynthetic process"/>
    <property type="evidence" value="ECO:0007669"/>
    <property type="project" value="TreeGrafter"/>
</dbReference>